<dbReference type="AlphaFoldDB" id="A0A7C5VM82"/>
<gene>
    <name evidence="2" type="ORF">ENT77_05785</name>
</gene>
<reference evidence="2" key="1">
    <citation type="journal article" date="2020" name="mSystems">
        <title>Genome- and Community-Level Interaction Insights into Carbon Utilization and Element Cycling Functions of Hydrothermarchaeota in Hydrothermal Sediment.</title>
        <authorList>
            <person name="Zhou Z."/>
            <person name="Liu Y."/>
            <person name="Xu W."/>
            <person name="Pan J."/>
            <person name="Luo Z.H."/>
            <person name="Li M."/>
        </authorList>
    </citation>
    <scope>NUCLEOTIDE SEQUENCE [LARGE SCALE GENOMIC DNA]</scope>
    <source>
        <strain evidence="2">SpSt-609</strain>
    </source>
</reference>
<dbReference type="PROSITE" id="PS51464">
    <property type="entry name" value="SIS"/>
    <property type="match status" value="1"/>
</dbReference>
<feature type="domain" description="SIS" evidence="1">
    <location>
        <begin position="31"/>
        <end position="173"/>
    </location>
</feature>
<dbReference type="GO" id="GO:1901135">
    <property type="term" value="P:carbohydrate derivative metabolic process"/>
    <property type="evidence" value="ECO:0007669"/>
    <property type="project" value="InterPro"/>
</dbReference>
<organism evidence="2">
    <name type="scientific">Fervidobacterium thailandense</name>
    <dbReference type="NCBI Taxonomy" id="1008305"/>
    <lineage>
        <taxon>Bacteria</taxon>
        <taxon>Thermotogati</taxon>
        <taxon>Thermotogota</taxon>
        <taxon>Thermotogae</taxon>
        <taxon>Thermotogales</taxon>
        <taxon>Fervidobacteriaceae</taxon>
        <taxon>Fervidobacterium</taxon>
    </lineage>
</organism>
<dbReference type="Gene3D" id="3.40.50.10490">
    <property type="entry name" value="Glucose-6-phosphate isomerase like protein, domain 1"/>
    <property type="match status" value="1"/>
</dbReference>
<accession>A0A7C5VM82</accession>
<dbReference type="InterPro" id="IPR035474">
    <property type="entry name" value="SIS_Kpsf"/>
</dbReference>
<dbReference type="GO" id="GO:0097367">
    <property type="term" value="F:carbohydrate derivative binding"/>
    <property type="evidence" value="ECO:0007669"/>
    <property type="project" value="InterPro"/>
</dbReference>
<dbReference type="Pfam" id="PF01380">
    <property type="entry name" value="SIS"/>
    <property type="match status" value="1"/>
</dbReference>
<dbReference type="EMBL" id="DSZY01000028">
    <property type="protein sequence ID" value="HGU40691.1"/>
    <property type="molecule type" value="Genomic_DNA"/>
</dbReference>
<dbReference type="InterPro" id="IPR001347">
    <property type="entry name" value="SIS_dom"/>
</dbReference>
<proteinExistence type="predicted"/>
<comment type="caution">
    <text evidence="2">The sequence shown here is derived from an EMBL/GenBank/DDBJ whole genome shotgun (WGS) entry which is preliminary data.</text>
</comment>
<evidence type="ECO:0000259" key="1">
    <source>
        <dbReference type="PROSITE" id="PS51464"/>
    </source>
</evidence>
<dbReference type="CDD" id="cd05014">
    <property type="entry name" value="SIS_Kpsf"/>
    <property type="match status" value="1"/>
</dbReference>
<dbReference type="SUPFAM" id="SSF53697">
    <property type="entry name" value="SIS domain"/>
    <property type="match status" value="1"/>
</dbReference>
<sequence length="198" mass="21779">MLNHLDGQLRALQKIVERLDRNKLEVLLQDMVSTVKNGGKIIATALGKNVPICEKFIGTLISLGIPSYFLHTNSAVHGDLGAVGPSDLVLVLSKSGETEESIYLYEHLERKGANVYVLTYNCNSTLAKISKNKICLYLEHEGDPWNIVPNNSTIGYLFILQALAMELIDRLQIPLSVFKENHPGGAIGKKLRALGDGR</sequence>
<name>A0A7C5VM82_9BACT</name>
<protein>
    <submittedName>
        <fullName evidence="2">SIS domain-containing protein</fullName>
    </submittedName>
</protein>
<evidence type="ECO:0000313" key="2">
    <source>
        <dbReference type="EMBL" id="HGU40691.1"/>
    </source>
</evidence>
<dbReference type="PANTHER" id="PTHR38418">
    <property type="entry name" value="SUGAR ISOMERASE, KPSF/GUTQ (AFU_ORTHOLOGUE AFUA_6G08860)"/>
    <property type="match status" value="1"/>
</dbReference>
<dbReference type="PANTHER" id="PTHR38418:SF2">
    <property type="entry name" value="SUGAR ISOMERASE, KPSF_GUTQ (AFU_ORTHOLOGUE AFUA_6G08860)"/>
    <property type="match status" value="1"/>
</dbReference>
<dbReference type="InterPro" id="IPR046348">
    <property type="entry name" value="SIS_dom_sf"/>
</dbReference>